<gene>
    <name evidence="1" type="ORF">ACFYKT_01595</name>
</gene>
<accession>A0ABW6JUF8</accession>
<evidence type="ECO:0000313" key="1">
    <source>
        <dbReference type="EMBL" id="MFE8695047.1"/>
    </source>
</evidence>
<sequence length="91" mass="10459">MFAIKRLLEDEVFREQRAEELRRDGQVRTAYFLDKFATEFGTDANGNPKIVRDGQKALDGKAGAILNRLDEMLGDDTLFRIFAHLINRICI</sequence>
<reference evidence="1 2" key="1">
    <citation type="submission" date="2024-08" db="EMBL/GenBank/DDBJ databases">
        <title>Two novel Cytobacillus novel species.</title>
        <authorList>
            <person name="Liu G."/>
        </authorList>
    </citation>
    <scope>NUCLEOTIDE SEQUENCE [LARGE SCALE GENOMIC DNA]</scope>
    <source>
        <strain evidence="1 2">FJAT-53684</strain>
    </source>
</reference>
<proteinExistence type="predicted"/>
<evidence type="ECO:0000313" key="2">
    <source>
        <dbReference type="Proteomes" id="UP001601058"/>
    </source>
</evidence>
<dbReference type="EMBL" id="JBIACJ010000001">
    <property type="protein sequence ID" value="MFE8695047.1"/>
    <property type="molecule type" value="Genomic_DNA"/>
</dbReference>
<organism evidence="1 2">
    <name type="scientific">Cytobacillus mangrovibacter</name>
    <dbReference type="NCBI Taxonomy" id="3299024"/>
    <lineage>
        <taxon>Bacteria</taxon>
        <taxon>Bacillati</taxon>
        <taxon>Bacillota</taxon>
        <taxon>Bacilli</taxon>
        <taxon>Bacillales</taxon>
        <taxon>Bacillaceae</taxon>
        <taxon>Cytobacillus</taxon>
    </lineage>
</organism>
<name>A0ABW6JUF8_9BACI</name>
<protein>
    <submittedName>
        <fullName evidence="1">Uncharacterized protein</fullName>
    </submittedName>
</protein>
<dbReference type="RefSeq" id="WP_389214471.1">
    <property type="nucleotide sequence ID" value="NZ_JBIACJ010000001.1"/>
</dbReference>
<keyword evidence="2" id="KW-1185">Reference proteome</keyword>
<dbReference type="Proteomes" id="UP001601058">
    <property type="component" value="Unassembled WGS sequence"/>
</dbReference>
<comment type="caution">
    <text evidence="1">The sequence shown here is derived from an EMBL/GenBank/DDBJ whole genome shotgun (WGS) entry which is preliminary data.</text>
</comment>